<sequence>MNTFNKAAEIRKILEDEGIDQSSKQIIDKVRNKGIEVTPQQVSNEKRKMRLNMPVDDLPISVIKKVQVLVRELGSIVIVRRALDELEELMENSE</sequence>
<evidence type="ECO:0000313" key="1">
    <source>
        <dbReference type="EMBL" id="TWT59796.1"/>
    </source>
</evidence>
<accession>A0A5C5X9V8</accession>
<dbReference type="EMBL" id="SJPG01000001">
    <property type="protein sequence ID" value="TWT59796.1"/>
    <property type="molecule type" value="Genomic_DNA"/>
</dbReference>
<organism evidence="1 2">
    <name type="scientific">Rubinisphaera italica</name>
    <dbReference type="NCBI Taxonomy" id="2527969"/>
    <lineage>
        <taxon>Bacteria</taxon>
        <taxon>Pseudomonadati</taxon>
        <taxon>Planctomycetota</taxon>
        <taxon>Planctomycetia</taxon>
        <taxon>Planctomycetales</taxon>
        <taxon>Planctomycetaceae</taxon>
        <taxon>Rubinisphaera</taxon>
    </lineage>
</organism>
<dbReference type="AlphaFoldDB" id="A0A5C5X9V8"/>
<dbReference type="RefSeq" id="WP_146501986.1">
    <property type="nucleotide sequence ID" value="NZ_SJPG01000001.1"/>
</dbReference>
<name>A0A5C5X9V8_9PLAN</name>
<dbReference type="Proteomes" id="UP000316095">
    <property type="component" value="Unassembled WGS sequence"/>
</dbReference>
<keyword evidence="2" id="KW-1185">Reference proteome</keyword>
<comment type="caution">
    <text evidence="1">The sequence shown here is derived from an EMBL/GenBank/DDBJ whole genome shotgun (WGS) entry which is preliminary data.</text>
</comment>
<gene>
    <name evidence="1" type="ORF">Pan54_05060</name>
</gene>
<reference evidence="1 2" key="1">
    <citation type="submission" date="2019-02" db="EMBL/GenBank/DDBJ databases">
        <title>Deep-cultivation of Planctomycetes and their phenomic and genomic characterization uncovers novel biology.</title>
        <authorList>
            <person name="Wiegand S."/>
            <person name="Jogler M."/>
            <person name="Boedeker C."/>
            <person name="Pinto D."/>
            <person name="Vollmers J."/>
            <person name="Rivas-Marin E."/>
            <person name="Kohn T."/>
            <person name="Peeters S.H."/>
            <person name="Heuer A."/>
            <person name="Rast P."/>
            <person name="Oberbeckmann S."/>
            <person name="Bunk B."/>
            <person name="Jeske O."/>
            <person name="Meyerdierks A."/>
            <person name="Storesund J.E."/>
            <person name="Kallscheuer N."/>
            <person name="Luecker S."/>
            <person name="Lage O.M."/>
            <person name="Pohl T."/>
            <person name="Merkel B.J."/>
            <person name="Hornburger P."/>
            <person name="Mueller R.-W."/>
            <person name="Bruemmer F."/>
            <person name="Labrenz M."/>
            <person name="Spormann A.M."/>
            <person name="Op Den Camp H."/>
            <person name="Overmann J."/>
            <person name="Amann R."/>
            <person name="Jetten M.S.M."/>
            <person name="Mascher T."/>
            <person name="Medema M.H."/>
            <person name="Devos D.P."/>
            <person name="Kaster A.-K."/>
            <person name="Ovreas L."/>
            <person name="Rohde M."/>
            <person name="Galperin M.Y."/>
            <person name="Jogler C."/>
        </authorList>
    </citation>
    <scope>NUCLEOTIDE SEQUENCE [LARGE SCALE GENOMIC DNA]</scope>
    <source>
        <strain evidence="1 2">Pan54</strain>
    </source>
</reference>
<protein>
    <submittedName>
        <fullName evidence="1">Uncharacterized protein</fullName>
    </submittedName>
</protein>
<evidence type="ECO:0000313" key="2">
    <source>
        <dbReference type="Proteomes" id="UP000316095"/>
    </source>
</evidence>
<proteinExistence type="predicted"/>